<sequence>MKTNVSIANNSACNFQKEPIVDASRKRHLLYRIAKKIPNKLFTLQGRIKYRAVQWDNRTASDKPVTKSLNLRPGEWVKVRSLTEIALTLDKNGKYRGLYFMPEMEQFCGGKYKVFKKAEKIKMESTGELRKLKSPSYFLEGVYCTGEFQGGCDRSCFHFWREEWLEGAIEQT</sequence>
<dbReference type="Proteomes" id="UP001163821">
    <property type="component" value="Unassembled WGS sequence"/>
</dbReference>
<organism evidence="1 2">
    <name type="scientific">Gaoshiqia sediminis</name>
    <dbReference type="NCBI Taxonomy" id="2986998"/>
    <lineage>
        <taxon>Bacteria</taxon>
        <taxon>Pseudomonadati</taxon>
        <taxon>Bacteroidota</taxon>
        <taxon>Bacteroidia</taxon>
        <taxon>Marinilabiliales</taxon>
        <taxon>Prolixibacteraceae</taxon>
        <taxon>Gaoshiqia</taxon>
    </lineage>
</organism>
<proteinExistence type="predicted"/>
<evidence type="ECO:0000313" key="2">
    <source>
        <dbReference type="Proteomes" id="UP001163821"/>
    </source>
</evidence>
<dbReference type="EMBL" id="JAPAAF010000002">
    <property type="protein sequence ID" value="MCW0481673.1"/>
    <property type="molecule type" value="Genomic_DNA"/>
</dbReference>
<name>A0AA41Y956_9BACT</name>
<protein>
    <submittedName>
        <fullName evidence="1">Uncharacterized protein</fullName>
    </submittedName>
</protein>
<dbReference type="AlphaFoldDB" id="A0AA41Y956"/>
<evidence type="ECO:0000313" key="1">
    <source>
        <dbReference type="EMBL" id="MCW0481673.1"/>
    </source>
</evidence>
<comment type="caution">
    <text evidence="1">The sequence shown here is derived from an EMBL/GenBank/DDBJ whole genome shotgun (WGS) entry which is preliminary data.</text>
</comment>
<dbReference type="RefSeq" id="WP_282590282.1">
    <property type="nucleotide sequence ID" value="NZ_JAPAAF010000002.1"/>
</dbReference>
<accession>A0AA41Y956</accession>
<keyword evidence="2" id="KW-1185">Reference proteome</keyword>
<gene>
    <name evidence="1" type="ORF">N2K84_02955</name>
</gene>
<reference evidence="1" key="1">
    <citation type="submission" date="2022-10" db="EMBL/GenBank/DDBJ databases">
        <title>Gaoshiqiia sediminis gen. nov., sp. nov., isolated from coastal sediment.</title>
        <authorList>
            <person name="Yu W.X."/>
            <person name="Mu D.S."/>
            <person name="Du J.Z."/>
            <person name="Liang Y.Q."/>
        </authorList>
    </citation>
    <scope>NUCLEOTIDE SEQUENCE</scope>
    <source>
        <strain evidence="1">A06</strain>
    </source>
</reference>